<keyword evidence="2" id="KW-0804">Transcription</keyword>
<sequence>MDSAPPLGPRHASMRKGTHSCVECRRRKVRCLFSADDQTSCITCRKKGKVCQEQRREHFPPAGGKKTSLKERVAKLEALLKQSAIEIDEDSIELDPTVAPSEGASFRELTPDQGSASQSRGKDRDSSYDNGGYRSQSVDSASDDEYDPDPLVSLFNNGVWQSQGPKDSMKIADTFQLHVNHRVEAKRHHVLGMLRSSLISPYLLRDILNATSGWWQGWRPLGPWPIEYTTAAQFTTLQDFLLFAYNAENPAVVGLAVLCIAECIRKLTMPMHEALIQQLPRPPQELFQILFERVDRLINADSDFSNTKEGIDCLMMSGKLFQGLGLPKRTWLIFHKAIVYGQFLGLHQTMPLPGESKEDRHVRQNAWDNICQTDLFMSMTLGLPYVANGRNIALSYYGEAGSPMWFQRQVMDAASQLIDRNQSGLMNAEEPTSVITKILDNAAAQMTAEFWDAPQILTQANGNRRQAIQWTTKQMFYWLVQLFTHLPFSIQSIEQPHLEGHRLACQDGCRGMLRIYNILRSDKKADIANLIDYQAFISSSILLLGLLGYGNSPRSYAQVDHNPDRDLVHRTLQVLHQASATGNNAIAAEAVEGLETLFNMTHPSSCCVSEAVELKDARTKIKIPYIGVISIAPGEQLQRTHSSSPEPAPPLPVISFAHQTMTDSPPQAYGAPKIIPPGGPAFSQVAIGLQPDAMEAEFTSIDFEFDNLMATNPGDWSWVFPEIMPDEYY</sequence>
<dbReference type="AlphaFoldDB" id="A0A8H3EZ83"/>
<dbReference type="GO" id="GO:0000981">
    <property type="term" value="F:DNA-binding transcription factor activity, RNA polymerase II-specific"/>
    <property type="evidence" value="ECO:0007669"/>
    <property type="project" value="InterPro"/>
</dbReference>
<organism evidence="6 7">
    <name type="scientific">Gomphillus americanus</name>
    <dbReference type="NCBI Taxonomy" id="1940652"/>
    <lineage>
        <taxon>Eukaryota</taxon>
        <taxon>Fungi</taxon>
        <taxon>Dikarya</taxon>
        <taxon>Ascomycota</taxon>
        <taxon>Pezizomycotina</taxon>
        <taxon>Lecanoromycetes</taxon>
        <taxon>OSLEUM clade</taxon>
        <taxon>Ostropomycetidae</taxon>
        <taxon>Ostropales</taxon>
        <taxon>Graphidaceae</taxon>
        <taxon>Gomphilloideae</taxon>
        <taxon>Gomphillus</taxon>
    </lineage>
</organism>
<feature type="region of interest" description="Disordered" evidence="4">
    <location>
        <begin position="91"/>
        <end position="147"/>
    </location>
</feature>
<evidence type="ECO:0000256" key="4">
    <source>
        <dbReference type="SAM" id="MobiDB-lite"/>
    </source>
</evidence>
<evidence type="ECO:0000313" key="7">
    <source>
        <dbReference type="Proteomes" id="UP000664169"/>
    </source>
</evidence>
<dbReference type="SUPFAM" id="SSF57701">
    <property type="entry name" value="Zn2/Cys6 DNA-binding domain"/>
    <property type="match status" value="1"/>
</dbReference>
<dbReference type="Gene3D" id="4.10.240.10">
    <property type="entry name" value="Zn(2)-C6 fungal-type DNA-binding domain"/>
    <property type="match status" value="1"/>
</dbReference>
<gene>
    <name evidence="6" type="ORF">GOMPHAMPRED_008206</name>
</gene>
<reference evidence="6" key="1">
    <citation type="submission" date="2021-03" db="EMBL/GenBank/DDBJ databases">
        <authorList>
            <person name="Tagirdzhanova G."/>
        </authorList>
    </citation>
    <scope>NUCLEOTIDE SEQUENCE</scope>
</reference>
<dbReference type="Proteomes" id="UP000664169">
    <property type="component" value="Unassembled WGS sequence"/>
</dbReference>
<dbReference type="GO" id="GO:0008270">
    <property type="term" value="F:zinc ion binding"/>
    <property type="evidence" value="ECO:0007669"/>
    <property type="project" value="InterPro"/>
</dbReference>
<dbReference type="InterPro" id="IPR001138">
    <property type="entry name" value="Zn2Cys6_DnaBD"/>
</dbReference>
<dbReference type="InterPro" id="IPR036864">
    <property type="entry name" value="Zn2-C6_fun-type_DNA-bd_sf"/>
</dbReference>
<keyword evidence="3" id="KW-0539">Nucleus</keyword>
<dbReference type="EMBL" id="CAJPDQ010000009">
    <property type="protein sequence ID" value="CAF9914598.1"/>
    <property type="molecule type" value="Genomic_DNA"/>
</dbReference>
<evidence type="ECO:0000313" key="6">
    <source>
        <dbReference type="EMBL" id="CAF9914598.1"/>
    </source>
</evidence>
<dbReference type="PROSITE" id="PS00463">
    <property type="entry name" value="ZN2_CY6_FUNGAL_1"/>
    <property type="match status" value="1"/>
</dbReference>
<name>A0A8H3EZ83_9LECA</name>
<dbReference type="PANTHER" id="PTHR47840:SF1">
    <property type="entry name" value="ZN(II)2CYS6 TRANSCRIPTION FACTOR (EUROFUNG)"/>
    <property type="match status" value="1"/>
</dbReference>
<comment type="caution">
    <text evidence="6">The sequence shown here is derived from an EMBL/GenBank/DDBJ whole genome shotgun (WGS) entry which is preliminary data.</text>
</comment>
<dbReference type="PANTHER" id="PTHR47840">
    <property type="entry name" value="ZN(II)2CYS6 TRANSCRIPTION FACTOR (EUROFUNG)-RELATED"/>
    <property type="match status" value="1"/>
</dbReference>
<proteinExistence type="predicted"/>
<dbReference type="PROSITE" id="PS50048">
    <property type="entry name" value="ZN2_CY6_FUNGAL_2"/>
    <property type="match status" value="1"/>
</dbReference>
<dbReference type="CDD" id="cd12148">
    <property type="entry name" value="fungal_TF_MHR"/>
    <property type="match status" value="1"/>
</dbReference>
<protein>
    <recommendedName>
        <fullName evidence="5">Zn(2)-C6 fungal-type domain-containing protein</fullName>
    </recommendedName>
</protein>
<dbReference type="CDD" id="cd00067">
    <property type="entry name" value="GAL4"/>
    <property type="match status" value="1"/>
</dbReference>
<feature type="domain" description="Zn(2)-C6 fungal-type" evidence="5">
    <location>
        <begin position="20"/>
        <end position="51"/>
    </location>
</feature>
<accession>A0A8H3EZ83</accession>
<keyword evidence="1" id="KW-0805">Transcription regulation</keyword>
<evidence type="ECO:0000256" key="3">
    <source>
        <dbReference type="ARBA" id="ARBA00023242"/>
    </source>
</evidence>
<evidence type="ECO:0000259" key="5">
    <source>
        <dbReference type="PROSITE" id="PS50048"/>
    </source>
</evidence>
<evidence type="ECO:0000256" key="2">
    <source>
        <dbReference type="ARBA" id="ARBA00023163"/>
    </source>
</evidence>
<keyword evidence="7" id="KW-1185">Reference proteome</keyword>
<dbReference type="OrthoDB" id="6509908at2759"/>
<evidence type="ECO:0000256" key="1">
    <source>
        <dbReference type="ARBA" id="ARBA00023015"/>
    </source>
</evidence>